<proteinExistence type="predicted"/>
<dbReference type="CDD" id="cd00761">
    <property type="entry name" value="Glyco_tranf_GTA_type"/>
    <property type="match status" value="1"/>
</dbReference>
<gene>
    <name evidence="2" type="ORF">SDC9_110067</name>
</gene>
<reference evidence="2" key="1">
    <citation type="submission" date="2019-08" db="EMBL/GenBank/DDBJ databases">
        <authorList>
            <person name="Kucharzyk K."/>
            <person name="Murdoch R.W."/>
            <person name="Higgins S."/>
            <person name="Loffler F."/>
        </authorList>
    </citation>
    <scope>NUCLEOTIDE SEQUENCE</scope>
</reference>
<comment type="caution">
    <text evidence="2">The sequence shown here is derived from an EMBL/GenBank/DDBJ whole genome shotgun (WGS) entry which is preliminary data.</text>
</comment>
<dbReference type="AlphaFoldDB" id="A0A645BCZ0"/>
<evidence type="ECO:0000313" key="2">
    <source>
        <dbReference type="EMBL" id="MPM63187.1"/>
    </source>
</evidence>
<evidence type="ECO:0000259" key="1">
    <source>
        <dbReference type="Pfam" id="PF00535"/>
    </source>
</evidence>
<accession>A0A645BCZ0</accession>
<dbReference type="Gene3D" id="3.90.550.10">
    <property type="entry name" value="Spore Coat Polysaccharide Biosynthesis Protein SpsA, Chain A"/>
    <property type="match status" value="1"/>
</dbReference>
<dbReference type="InterPro" id="IPR029044">
    <property type="entry name" value="Nucleotide-diphossugar_trans"/>
</dbReference>
<organism evidence="2">
    <name type="scientific">bioreactor metagenome</name>
    <dbReference type="NCBI Taxonomy" id="1076179"/>
    <lineage>
        <taxon>unclassified sequences</taxon>
        <taxon>metagenomes</taxon>
        <taxon>ecological metagenomes</taxon>
    </lineage>
</organism>
<dbReference type="EMBL" id="VSSQ01019268">
    <property type="protein sequence ID" value="MPM63187.1"/>
    <property type="molecule type" value="Genomic_DNA"/>
</dbReference>
<dbReference type="SUPFAM" id="SSF53448">
    <property type="entry name" value="Nucleotide-diphospho-sugar transferases"/>
    <property type="match status" value="1"/>
</dbReference>
<sequence>MLPYYNEEKKSCGYARNRGLQEAKGKYYICIDADTMYPEKYVETMIGALMKPGVVAVSSLWSYVPSKEYPRFWMFFYELLRDINLFLLSFKSPERSVRGLVFAYEAEYGKKVGYRVQIIRGEDGAMAYGLKQYGKIAFVRSRKARAATCTATVAADGSLRKAFRNRVKGAFKGIRKYFIKTTGEVKDQPSNLVNKE</sequence>
<feature type="domain" description="Glycosyltransferase 2-like" evidence="1">
    <location>
        <begin position="5"/>
        <end position="77"/>
    </location>
</feature>
<protein>
    <recommendedName>
        <fullName evidence="1">Glycosyltransferase 2-like domain-containing protein</fullName>
    </recommendedName>
</protein>
<name>A0A645BCZ0_9ZZZZ</name>
<dbReference type="Pfam" id="PF00535">
    <property type="entry name" value="Glycos_transf_2"/>
    <property type="match status" value="1"/>
</dbReference>
<dbReference type="InterPro" id="IPR001173">
    <property type="entry name" value="Glyco_trans_2-like"/>
</dbReference>